<feature type="compositionally biased region" description="Pro residues" evidence="1">
    <location>
        <begin position="43"/>
        <end position="52"/>
    </location>
</feature>
<dbReference type="Proteomes" id="UP000256269">
    <property type="component" value="Unassembled WGS sequence"/>
</dbReference>
<evidence type="ECO:0000256" key="2">
    <source>
        <dbReference type="SAM" id="Phobius"/>
    </source>
</evidence>
<feature type="compositionally biased region" description="Basic and acidic residues" evidence="1">
    <location>
        <begin position="20"/>
        <end position="30"/>
    </location>
</feature>
<dbReference type="EMBL" id="QUNO01000004">
    <property type="protein sequence ID" value="REH50072.1"/>
    <property type="molecule type" value="Genomic_DNA"/>
</dbReference>
<evidence type="ECO:0000313" key="4">
    <source>
        <dbReference type="Proteomes" id="UP000256269"/>
    </source>
</evidence>
<proteinExistence type="predicted"/>
<gene>
    <name evidence="3" type="ORF">BCF44_104342</name>
</gene>
<keyword evidence="2" id="KW-0812">Transmembrane</keyword>
<keyword evidence="2" id="KW-1133">Transmembrane helix</keyword>
<dbReference type="OrthoDB" id="3692386at2"/>
<comment type="caution">
    <text evidence="3">The sequence shown here is derived from an EMBL/GenBank/DDBJ whole genome shotgun (WGS) entry which is preliminary data.</text>
</comment>
<feature type="compositionally biased region" description="Polar residues" evidence="1">
    <location>
        <begin position="1"/>
        <end position="11"/>
    </location>
</feature>
<evidence type="ECO:0000313" key="3">
    <source>
        <dbReference type="EMBL" id="REH50072.1"/>
    </source>
</evidence>
<sequence>MSWQEELQQLDSELAQGRVTPEDYRQRRDQLLGLAQQAGGAPTGPPSQPVPAQPEQAAPSPFGAPFRWQPSNPGGEPAAESTTIMPPITDLPQAGDHAERTQVVRGGTAGVQPQQGPENAERTQVVRNPQQPNFPPPNYQGGFGMQQQSQGNWNQPAPWDNDNDMPLPNPSSLNWMRQGPEVFEERKRSRGKIIGIVAVVVVLLAAGFGAYMIWGRGGPSTPTAGGGSTTVAPTTTTKPSDPLLADIAGTSLIPEGRKVTDFAAVQGLNYLTPGAKDSEVAAYEAGNPSTVRFAMSKSGGDTIIVLVVKEGSADAAKQAKTQLLALQTGYGQKTETAPVGVSATGLDTTPGASPVLRRAHYVSGDYVVRIEVNGTSVSSVEKDFTNTITAQTTKLKPDA</sequence>
<feature type="compositionally biased region" description="Low complexity" evidence="1">
    <location>
        <begin position="31"/>
        <end position="40"/>
    </location>
</feature>
<feature type="transmembrane region" description="Helical" evidence="2">
    <location>
        <begin position="193"/>
        <end position="214"/>
    </location>
</feature>
<feature type="region of interest" description="Disordered" evidence="1">
    <location>
        <begin position="1"/>
        <end position="93"/>
    </location>
</feature>
<name>A0A3E0HU47_9PSEU</name>
<dbReference type="AlphaFoldDB" id="A0A3E0HU47"/>
<reference evidence="3 4" key="1">
    <citation type="submission" date="2018-08" db="EMBL/GenBank/DDBJ databases">
        <title>Genomic Encyclopedia of Archaeal and Bacterial Type Strains, Phase II (KMG-II): from individual species to whole genera.</title>
        <authorList>
            <person name="Goeker M."/>
        </authorList>
    </citation>
    <scope>NUCLEOTIDE SEQUENCE [LARGE SCALE GENOMIC DNA]</scope>
    <source>
        <strain evidence="3 4">DSM 45791</strain>
    </source>
</reference>
<accession>A0A3E0HU47</accession>
<evidence type="ECO:0008006" key="5">
    <source>
        <dbReference type="Google" id="ProtNLM"/>
    </source>
</evidence>
<keyword evidence="2" id="KW-0472">Membrane</keyword>
<protein>
    <recommendedName>
        <fullName evidence="5">Flagellar basal body-associated protein FliL</fullName>
    </recommendedName>
</protein>
<evidence type="ECO:0000256" key="1">
    <source>
        <dbReference type="SAM" id="MobiDB-lite"/>
    </source>
</evidence>
<keyword evidence="4" id="KW-1185">Reference proteome</keyword>
<organism evidence="3 4">
    <name type="scientific">Kutzneria buriramensis</name>
    <dbReference type="NCBI Taxonomy" id="1045776"/>
    <lineage>
        <taxon>Bacteria</taxon>
        <taxon>Bacillati</taxon>
        <taxon>Actinomycetota</taxon>
        <taxon>Actinomycetes</taxon>
        <taxon>Pseudonocardiales</taxon>
        <taxon>Pseudonocardiaceae</taxon>
        <taxon>Kutzneria</taxon>
    </lineage>
</organism>
<dbReference type="RefSeq" id="WP_116174598.1">
    <property type="nucleotide sequence ID" value="NZ_CP144375.1"/>
</dbReference>